<feature type="compositionally biased region" description="Basic and acidic residues" evidence="1">
    <location>
        <begin position="298"/>
        <end position="309"/>
    </location>
</feature>
<feature type="region of interest" description="Disordered" evidence="1">
    <location>
        <begin position="149"/>
        <end position="207"/>
    </location>
</feature>
<reference evidence="2" key="1">
    <citation type="journal article" date="2022" name="G3 (Bethesda)">
        <title>High quality genome of the basidiomycete yeast Dioszegia hungarica PDD-24b-2 isolated from cloud water.</title>
        <authorList>
            <person name="Jarrige D."/>
            <person name="Haridas S."/>
            <person name="Bleykasten-Grosshans C."/>
            <person name="Joly M."/>
            <person name="Nadalig T."/>
            <person name="Sancelme M."/>
            <person name="Vuilleumier S."/>
            <person name="Grigoriev I.V."/>
            <person name="Amato P."/>
            <person name="Bringel F."/>
        </authorList>
    </citation>
    <scope>NUCLEOTIDE SEQUENCE</scope>
    <source>
        <strain evidence="2">PDD-24b-2</strain>
    </source>
</reference>
<dbReference type="AlphaFoldDB" id="A0AA38LVJ9"/>
<feature type="compositionally biased region" description="Polar residues" evidence="1">
    <location>
        <begin position="197"/>
        <end position="207"/>
    </location>
</feature>
<dbReference type="Proteomes" id="UP001164286">
    <property type="component" value="Unassembled WGS sequence"/>
</dbReference>
<sequence length="338" mass="35452">MTLPPFTLRPSLQQTDTPPPSLSFDNLQLFANEVVLDEEAAMFAKAKGSAYLGKGKDADPNGPLLKHLFHTPELAPPYSLRRNIKEKTVAAMDAWCAKQIVHSVVVCHPLICCGDDIKQTSNEGQGLIAVNPDGSTEWMKSWTEANKQNLHPQSTNEWREQQIPRQGLTLSSAPGSSRPTTASNPSASAPGKKTAKHASTATLPNAASSTHDALSSAVLGHVRASTVLSIAASDPSLNSPRLPVPEPSLAFDFDADNMNEDLQTVMRILSENGEAGMSQDGAEPIKREAGGGARLGHGKSEGHTDDQGRKNGRAGGAGDGGREGVGGGGAGEKGDGEK</sequence>
<feature type="compositionally biased region" description="Gly residues" evidence="1">
    <location>
        <begin position="313"/>
        <end position="331"/>
    </location>
</feature>
<dbReference type="EMBL" id="JAKWFO010000005">
    <property type="protein sequence ID" value="KAI9635416.1"/>
    <property type="molecule type" value="Genomic_DNA"/>
</dbReference>
<accession>A0AA38LVJ9</accession>
<feature type="compositionally biased region" description="Polar residues" evidence="1">
    <location>
        <begin position="168"/>
        <end position="187"/>
    </location>
</feature>
<feature type="region of interest" description="Disordered" evidence="1">
    <location>
        <begin position="274"/>
        <end position="338"/>
    </location>
</feature>
<evidence type="ECO:0000256" key="1">
    <source>
        <dbReference type="SAM" id="MobiDB-lite"/>
    </source>
</evidence>
<dbReference type="GeneID" id="77731978"/>
<comment type="caution">
    <text evidence="2">The sequence shown here is derived from an EMBL/GenBank/DDBJ whole genome shotgun (WGS) entry which is preliminary data.</text>
</comment>
<proteinExistence type="predicted"/>
<evidence type="ECO:0000313" key="2">
    <source>
        <dbReference type="EMBL" id="KAI9635416.1"/>
    </source>
</evidence>
<keyword evidence="3" id="KW-1185">Reference proteome</keyword>
<protein>
    <submittedName>
        <fullName evidence="2">Uncharacterized protein</fullName>
    </submittedName>
</protein>
<dbReference type="RefSeq" id="XP_052945193.1">
    <property type="nucleotide sequence ID" value="XM_053092773.1"/>
</dbReference>
<name>A0AA38LVJ9_9TREE</name>
<organism evidence="2 3">
    <name type="scientific">Dioszegia hungarica</name>
    <dbReference type="NCBI Taxonomy" id="4972"/>
    <lineage>
        <taxon>Eukaryota</taxon>
        <taxon>Fungi</taxon>
        <taxon>Dikarya</taxon>
        <taxon>Basidiomycota</taxon>
        <taxon>Agaricomycotina</taxon>
        <taxon>Tremellomycetes</taxon>
        <taxon>Tremellales</taxon>
        <taxon>Bulleribasidiaceae</taxon>
        <taxon>Dioszegia</taxon>
    </lineage>
</organism>
<evidence type="ECO:0000313" key="3">
    <source>
        <dbReference type="Proteomes" id="UP001164286"/>
    </source>
</evidence>
<gene>
    <name evidence="2" type="ORF">MKK02DRAFT_44104</name>
</gene>